<sequence>VPLLVVVLAVGAYSQSNKLCTASESEKQKFITCMREEYQPFDYALTCSRVLNVRKLEEFIDLSCGIINPNSEEKVQYSECLNRNINPQDALSESNLMTLLQKCTNDAMAG</sequence>
<feature type="chain" id="PRO_5006829171" evidence="1">
    <location>
        <begin position="17"/>
        <end position="110"/>
    </location>
</feature>
<feature type="non-terminal residue" evidence="2">
    <location>
        <position position="1"/>
    </location>
</feature>
<reference evidence="2" key="1">
    <citation type="submission" date="2007-10" db="EMBL/GenBank/DDBJ databases">
        <title>Classification and functional annotation of ESTs from venom glands of Isometrus maculatus.</title>
        <authorList>
            <person name="Li W."/>
            <person name="Ma Y."/>
            <person name="Zhao R."/>
            <person name="Cao Z."/>
        </authorList>
    </citation>
    <scope>NUCLEOTIDE SEQUENCE</scope>
    <source>
        <tissue evidence="2">Venom gland</tissue>
    </source>
</reference>
<name>A0A0U1S614_ISOMC</name>
<evidence type="ECO:0000256" key="1">
    <source>
        <dbReference type="SAM" id="SignalP"/>
    </source>
</evidence>
<organism evidence="2">
    <name type="scientific">Isometrus maculatus</name>
    <name type="common">Lesser brown scorpion</name>
    <name type="synonym">Scorpio maculatus</name>
    <dbReference type="NCBI Taxonomy" id="497827"/>
    <lineage>
        <taxon>Eukaryota</taxon>
        <taxon>Metazoa</taxon>
        <taxon>Ecdysozoa</taxon>
        <taxon>Arthropoda</taxon>
        <taxon>Chelicerata</taxon>
        <taxon>Arachnida</taxon>
        <taxon>Scorpiones</taxon>
        <taxon>Buthida</taxon>
        <taxon>Buthoidea</taxon>
        <taxon>Buthidae</taxon>
        <taxon>Isometrus</taxon>
    </lineage>
</organism>
<keyword evidence="1" id="KW-0732">Signal</keyword>
<evidence type="ECO:0000313" key="2">
    <source>
        <dbReference type="EMBL" id="ACD11800.1"/>
    </source>
</evidence>
<dbReference type="EMBL" id="EU252208">
    <property type="protein sequence ID" value="ACD11800.1"/>
    <property type="molecule type" value="mRNA"/>
</dbReference>
<feature type="signal peptide" evidence="1">
    <location>
        <begin position="1"/>
        <end position="16"/>
    </location>
</feature>
<protein>
    <submittedName>
        <fullName evidence="2">Uncharacterized protein</fullName>
    </submittedName>
</protein>
<dbReference type="AlphaFoldDB" id="A0A0U1S614"/>
<accession>A0A0U1S614</accession>
<proteinExistence type="evidence at transcript level"/>